<keyword evidence="7" id="KW-1185">Reference proteome</keyword>
<comment type="caution">
    <text evidence="6">The sequence shown here is derived from an EMBL/GenBank/DDBJ whole genome shotgun (WGS) entry which is preliminary data.</text>
</comment>
<dbReference type="InterPro" id="IPR053138">
    <property type="entry name" value="N-alpha-Ac-DABA_deacetylase"/>
</dbReference>
<evidence type="ECO:0000259" key="5">
    <source>
        <dbReference type="Pfam" id="PF24827"/>
    </source>
</evidence>
<dbReference type="Proteomes" id="UP001596997">
    <property type="component" value="Unassembled WGS sequence"/>
</dbReference>
<reference evidence="7" key="1">
    <citation type="journal article" date="2019" name="Int. J. Syst. Evol. Microbiol.">
        <title>The Global Catalogue of Microorganisms (GCM) 10K type strain sequencing project: providing services to taxonomists for standard genome sequencing and annotation.</title>
        <authorList>
            <consortium name="The Broad Institute Genomics Platform"/>
            <consortium name="The Broad Institute Genome Sequencing Center for Infectious Disease"/>
            <person name="Wu L."/>
            <person name="Ma J."/>
        </authorList>
    </citation>
    <scope>NUCLEOTIDE SEQUENCE [LARGE SCALE GENOMIC DNA]</scope>
    <source>
        <strain evidence="7">CCUG 62114</strain>
    </source>
</reference>
<dbReference type="EMBL" id="JBHTJM010000009">
    <property type="protein sequence ID" value="MFD0964384.1"/>
    <property type="molecule type" value="Genomic_DNA"/>
</dbReference>
<evidence type="ECO:0000256" key="1">
    <source>
        <dbReference type="ARBA" id="ARBA00001947"/>
    </source>
</evidence>
<name>A0ABW3I4P4_9FLAO</name>
<keyword evidence="4" id="KW-0862">Zinc</keyword>
<evidence type="ECO:0000313" key="7">
    <source>
        <dbReference type="Proteomes" id="UP001596997"/>
    </source>
</evidence>
<keyword evidence="2" id="KW-0479">Metal-binding</keyword>
<dbReference type="CDD" id="cd06251">
    <property type="entry name" value="M14_ASTE_ASPA-like"/>
    <property type="match status" value="1"/>
</dbReference>
<dbReference type="InterPro" id="IPR055438">
    <property type="entry name" value="AstE_AspA_cat"/>
</dbReference>
<sequence length="318" mass="35447">MTKTIYNTEILPGENKIIKLPIGSLPTGTPIKIPIYVFNGKNDGPTVLLQGGLHGDEINGVETCKRMLVNEYFTKLKKGCVIVIPLLNVYGFIHFSRELPDGKDVNRSFPGSKLGSLAGRIAYYHTNEILPHIDFGIDFHTGGAMRSNYPQIRYTPECETSEKLAQLFNAPIQFESKLIAKSFRATANKQNKPIIVFEGGESMRFDELAINEGINGSLKILAEYDMIDQPNINSSKNNTVTLCYRKWIRARKGGIFTSNIYNGDSIEKDQVLGYITDAYGNRSTVIKAPFDGYVFCINNHPLVNQGDALFHIGKENLS</sequence>
<dbReference type="SUPFAM" id="SSF53187">
    <property type="entry name" value="Zn-dependent exopeptidases"/>
    <property type="match status" value="1"/>
</dbReference>
<comment type="cofactor">
    <cofactor evidence="1">
        <name>Zn(2+)</name>
        <dbReference type="ChEBI" id="CHEBI:29105"/>
    </cofactor>
</comment>
<evidence type="ECO:0000256" key="4">
    <source>
        <dbReference type="ARBA" id="ARBA00022833"/>
    </source>
</evidence>
<dbReference type="Gene3D" id="3.40.630.10">
    <property type="entry name" value="Zn peptidases"/>
    <property type="match status" value="1"/>
</dbReference>
<keyword evidence="3" id="KW-0378">Hydrolase</keyword>
<organism evidence="6 7">
    <name type="scientific">Pseudofulvibacter geojedonensis</name>
    <dbReference type="NCBI Taxonomy" id="1123758"/>
    <lineage>
        <taxon>Bacteria</taxon>
        <taxon>Pseudomonadati</taxon>
        <taxon>Bacteroidota</taxon>
        <taxon>Flavobacteriia</taxon>
        <taxon>Flavobacteriales</taxon>
        <taxon>Flavobacteriaceae</taxon>
        <taxon>Pseudofulvibacter</taxon>
    </lineage>
</organism>
<evidence type="ECO:0000313" key="6">
    <source>
        <dbReference type="EMBL" id="MFD0964384.1"/>
    </source>
</evidence>
<gene>
    <name evidence="6" type="ORF">ACFQ1O_10250</name>
</gene>
<dbReference type="PANTHER" id="PTHR37326">
    <property type="entry name" value="BLL3975 PROTEIN"/>
    <property type="match status" value="1"/>
</dbReference>
<dbReference type="RefSeq" id="WP_377715932.1">
    <property type="nucleotide sequence ID" value="NZ_JBHTJM010000009.1"/>
</dbReference>
<protein>
    <submittedName>
        <fullName evidence="6">Succinylglutamate desuccinylase/aspartoacylase family protein</fullName>
    </submittedName>
</protein>
<proteinExistence type="predicted"/>
<dbReference type="Pfam" id="PF24827">
    <property type="entry name" value="AstE_AspA_cat"/>
    <property type="match status" value="1"/>
</dbReference>
<evidence type="ECO:0000256" key="3">
    <source>
        <dbReference type="ARBA" id="ARBA00022801"/>
    </source>
</evidence>
<dbReference type="PANTHER" id="PTHR37326:SF2">
    <property type="entry name" value="SUCCINYLGLUTAMATE DESUCCINYLASE_ASPARTOACYLASE FAMILY PROTEIN"/>
    <property type="match status" value="1"/>
</dbReference>
<dbReference type="InterPro" id="IPR043795">
    <property type="entry name" value="N-alpha-Ac-DABA-like"/>
</dbReference>
<evidence type="ECO:0000256" key="2">
    <source>
        <dbReference type="ARBA" id="ARBA00022723"/>
    </source>
</evidence>
<dbReference type="PIRSF" id="PIRSF039012">
    <property type="entry name" value="ASP"/>
    <property type="match status" value="1"/>
</dbReference>
<accession>A0ABW3I4P4</accession>
<feature type="domain" description="Succinylglutamate desuccinylase/Aspartoacylase catalytic" evidence="5">
    <location>
        <begin position="43"/>
        <end position="223"/>
    </location>
</feature>